<dbReference type="GO" id="GO:0046642">
    <property type="term" value="P:negative regulation of alpha-beta T cell proliferation"/>
    <property type="evidence" value="ECO:0007669"/>
    <property type="project" value="TreeGrafter"/>
</dbReference>
<dbReference type="CDD" id="cd13405">
    <property type="entry name" value="TNFRSF14_teleost"/>
    <property type="match status" value="1"/>
</dbReference>
<evidence type="ECO:0000256" key="13">
    <source>
        <dbReference type="SAM" id="MobiDB-lite"/>
    </source>
</evidence>
<evidence type="ECO:0000256" key="12">
    <source>
        <dbReference type="PROSITE-ProRule" id="PRU00206"/>
    </source>
</evidence>
<dbReference type="GO" id="GO:2000406">
    <property type="term" value="P:positive regulation of T cell migration"/>
    <property type="evidence" value="ECO:0007669"/>
    <property type="project" value="TreeGrafter"/>
</dbReference>
<keyword evidence="6" id="KW-0677">Repeat</keyword>
<dbReference type="GeneID" id="115821407"/>
<keyword evidence="4" id="KW-0812">Transmembrane</keyword>
<evidence type="ECO:0000259" key="14">
    <source>
        <dbReference type="PROSITE" id="PS50050"/>
    </source>
</evidence>
<dbReference type="InParanoid" id="A0A6J2WCM7"/>
<organism evidence="15 16">
    <name type="scientific">Chanos chanos</name>
    <name type="common">Milkfish</name>
    <name type="synonym">Mugil chanos</name>
    <dbReference type="NCBI Taxonomy" id="29144"/>
    <lineage>
        <taxon>Eukaryota</taxon>
        <taxon>Metazoa</taxon>
        <taxon>Chordata</taxon>
        <taxon>Craniata</taxon>
        <taxon>Vertebrata</taxon>
        <taxon>Euteleostomi</taxon>
        <taxon>Actinopterygii</taxon>
        <taxon>Neopterygii</taxon>
        <taxon>Teleostei</taxon>
        <taxon>Ostariophysi</taxon>
        <taxon>Gonorynchiformes</taxon>
        <taxon>Chanidae</taxon>
        <taxon>Chanos</taxon>
    </lineage>
</organism>
<evidence type="ECO:0000256" key="4">
    <source>
        <dbReference type="ARBA" id="ARBA00022692"/>
    </source>
</evidence>
<dbReference type="CDD" id="cd00185">
    <property type="entry name" value="TNFRSF"/>
    <property type="match status" value="1"/>
</dbReference>
<evidence type="ECO:0000256" key="5">
    <source>
        <dbReference type="ARBA" id="ARBA00022729"/>
    </source>
</evidence>
<name>A0A6J2WCM7_CHACN</name>
<evidence type="ECO:0000256" key="11">
    <source>
        <dbReference type="ARBA" id="ARBA00023180"/>
    </source>
</evidence>
<dbReference type="GO" id="GO:0002720">
    <property type="term" value="P:positive regulation of cytokine production involved in immune response"/>
    <property type="evidence" value="ECO:0007669"/>
    <property type="project" value="TreeGrafter"/>
</dbReference>
<keyword evidence="2" id="KW-0597">Phosphoprotein</keyword>
<comment type="subcellular location">
    <subcellularLocation>
        <location evidence="1">Membrane</location>
        <topology evidence="1">Single-pass type I membrane protein</topology>
    </subcellularLocation>
</comment>
<protein>
    <submittedName>
        <fullName evidence="16">Tumor necrosis factor receptor superfamily member 14-like</fullName>
    </submittedName>
</protein>
<dbReference type="GO" id="GO:0050829">
    <property type="term" value="P:defense response to Gram-negative bacterium"/>
    <property type="evidence" value="ECO:0007669"/>
    <property type="project" value="TreeGrafter"/>
</dbReference>
<dbReference type="RefSeq" id="XP_030641096.1">
    <property type="nucleotide sequence ID" value="XM_030785236.1"/>
</dbReference>
<dbReference type="PANTHER" id="PTHR46838">
    <property type="entry name" value="TUMOR NECROSIS FACTOR RECEPTOR SUPERFAMILY MEMBER 14"/>
    <property type="match status" value="1"/>
</dbReference>
<dbReference type="SUPFAM" id="SSF57586">
    <property type="entry name" value="TNF receptor-like"/>
    <property type="match status" value="2"/>
</dbReference>
<evidence type="ECO:0000256" key="7">
    <source>
        <dbReference type="ARBA" id="ARBA00022989"/>
    </source>
</evidence>
<dbReference type="PROSITE" id="PS00652">
    <property type="entry name" value="TNFR_NGFR_1"/>
    <property type="match status" value="2"/>
</dbReference>
<feature type="compositionally biased region" description="Polar residues" evidence="13">
    <location>
        <begin position="275"/>
        <end position="288"/>
    </location>
</feature>
<evidence type="ECO:0000256" key="6">
    <source>
        <dbReference type="ARBA" id="ARBA00022737"/>
    </source>
</evidence>
<keyword evidence="5" id="KW-0732">Signal</keyword>
<dbReference type="GO" id="GO:0050830">
    <property type="term" value="P:defense response to Gram-positive bacterium"/>
    <property type="evidence" value="ECO:0007669"/>
    <property type="project" value="TreeGrafter"/>
</dbReference>
<feature type="disulfide bond" evidence="12">
    <location>
        <begin position="92"/>
        <end position="107"/>
    </location>
</feature>
<evidence type="ECO:0000256" key="1">
    <source>
        <dbReference type="ARBA" id="ARBA00004479"/>
    </source>
</evidence>
<feature type="region of interest" description="Disordered" evidence="13">
    <location>
        <begin position="267"/>
        <end position="288"/>
    </location>
</feature>
<dbReference type="InterPro" id="IPR001368">
    <property type="entry name" value="TNFR/NGFR_Cys_rich_reg"/>
</dbReference>
<evidence type="ECO:0000256" key="8">
    <source>
        <dbReference type="ARBA" id="ARBA00023136"/>
    </source>
</evidence>
<keyword evidence="3" id="KW-0945">Host-virus interaction</keyword>
<proteinExistence type="predicted"/>
<gene>
    <name evidence="16" type="primary">LOC115821407</name>
</gene>
<dbReference type="GO" id="GO:0009897">
    <property type="term" value="C:external side of plasma membrane"/>
    <property type="evidence" value="ECO:0007669"/>
    <property type="project" value="TreeGrafter"/>
</dbReference>
<evidence type="ECO:0000256" key="10">
    <source>
        <dbReference type="ARBA" id="ARBA00023170"/>
    </source>
</evidence>
<dbReference type="FunFam" id="2.10.50.10:FF:000009">
    <property type="entry name" value="Tumor necrosis factor receptor superfamily member 14"/>
    <property type="match status" value="1"/>
</dbReference>
<evidence type="ECO:0000256" key="3">
    <source>
        <dbReference type="ARBA" id="ARBA00022581"/>
    </source>
</evidence>
<dbReference type="FunFam" id="2.10.50.10:FF:000007">
    <property type="entry name" value="TNF receptor superfamily member 14"/>
    <property type="match status" value="1"/>
</dbReference>
<dbReference type="PANTHER" id="PTHR46838:SF1">
    <property type="entry name" value="TUMOR NECROSIS FACTOR RECEPTOR SUPERFAMILY MEMBER 14"/>
    <property type="match status" value="1"/>
</dbReference>
<dbReference type="SMART" id="SM00208">
    <property type="entry name" value="TNFR"/>
    <property type="match status" value="4"/>
</dbReference>
<feature type="repeat" description="TNFR-Cys" evidence="12">
    <location>
        <begin position="91"/>
        <end position="133"/>
    </location>
</feature>
<evidence type="ECO:0000313" key="15">
    <source>
        <dbReference type="Proteomes" id="UP000504632"/>
    </source>
</evidence>
<dbReference type="FunFam" id="2.10.50.10:FF:000065">
    <property type="entry name" value="TNF receptor superfamily member 14"/>
    <property type="match status" value="1"/>
</dbReference>
<keyword evidence="10" id="KW-0675">Receptor</keyword>
<keyword evidence="15" id="KW-1185">Reference proteome</keyword>
<reference evidence="16" key="1">
    <citation type="submission" date="2025-08" db="UniProtKB">
        <authorList>
            <consortium name="RefSeq"/>
        </authorList>
    </citation>
    <scope>IDENTIFICATION</scope>
</reference>
<keyword evidence="8" id="KW-0472">Membrane</keyword>
<sequence>MNSEFPITNGGRGDLCPVYTSWTYRELRKRRLLKVRLHQRGFLQTFTCLSRSIKVCGRAEYEVEGECCPMCSAGKYVSKHCTEYSSTSCVSCPDLTFIDTPSGLINCRPCKVCDPRDGLKIERECTSISDTICEPLEGHYCIEKIKHGCRMAEEHSKCKPGQYIIQRGTPSTDTVCGDCVGETYSNGSFSSCQPYTQCRSMGLWERRPGTHSSDAECEERNIVPLVIGPLIGLIVLAMWGDLKSSEPPPSSPPLPIFWVGDLPSSQTRIRAPTPTRLTDSQGDMISLT</sequence>
<keyword evidence="7" id="KW-1133">Transmembrane helix</keyword>
<dbReference type="OrthoDB" id="10031141at2759"/>
<keyword evidence="11" id="KW-0325">Glycoprotein</keyword>
<dbReference type="Gene3D" id="2.10.50.10">
    <property type="entry name" value="Tumor Necrosis Factor Receptor, subunit A, domain 2"/>
    <property type="match status" value="4"/>
</dbReference>
<evidence type="ECO:0000256" key="2">
    <source>
        <dbReference type="ARBA" id="ARBA00022553"/>
    </source>
</evidence>
<dbReference type="Proteomes" id="UP000504632">
    <property type="component" value="Chromosome 9"/>
</dbReference>
<dbReference type="AlphaFoldDB" id="A0A6J2WCM7"/>
<accession>A0A6J2WCM7</accession>
<keyword evidence="9 12" id="KW-1015">Disulfide bond</keyword>
<dbReference type="Pfam" id="PF00020">
    <property type="entry name" value="TNFR_c6"/>
    <property type="match status" value="3"/>
</dbReference>
<dbReference type="PROSITE" id="PS50050">
    <property type="entry name" value="TNFR_NGFR_2"/>
    <property type="match status" value="1"/>
</dbReference>
<evidence type="ECO:0000313" key="16">
    <source>
        <dbReference type="RefSeq" id="XP_030641096.1"/>
    </source>
</evidence>
<evidence type="ECO:0000256" key="9">
    <source>
        <dbReference type="ARBA" id="ARBA00023157"/>
    </source>
</evidence>
<comment type="caution">
    <text evidence="12">Lacks conserved residue(s) required for the propagation of feature annotation.</text>
</comment>
<feature type="domain" description="TNFR-Cys" evidence="14">
    <location>
        <begin position="91"/>
        <end position="133"/>
    </location>
</feature>